<dbReference type="Proteomes" id="UP000694413">
    <property type="component" value="Unassembled WGS sequence"/>
</dbReference>
<evidence type="ECO:0000256" key="1">
    <source>
        <dbReference type="SAM" id="MobiDB-lite"/>
    </source>
</evidence>
<sequence length="48" mass="5600">MTDEQEALKSIMKDLVALQMGRRHRLPGYDTMKNKDTAHSNRQVKYHG</sequence>
<evidence type="ECO:0000313" key="3">
    <source>
        <dbReference type="Proteomes" id="UP000694413"/>
    </source>
</evidence>
<organism evidence="2 3">
    <name type="scientific">Zonotrichia albicollis</name>
    <name type="common">White-throated sparrow</name>
    <name type="synonym">Fringilla albicollis</name>
    <dbReference type="NCBI Taxonomy" id="44394"/>
    <lineage>
        <taxon>Eukaryota</taxon>
        <taxon>Metazoa</taxon>
        <taxon>Chordata</taxon>
        <taxon>Craniata</taxon>
        <taxon>Vertebrata</taxon>
        <taxon>Euteleostomi</taxon>
        <taxon>Archelosauria</taxon>
        <taxon>Archosauria</taxon>
        <taxon>Dinosauria</taxon>
        <taxon>Saurischia</taxon>
        <taxon>Theropoda</taxon>
        <taxon>Coelurosauria</taxon>
        <taxon>Aves</taxon>
        <taxon>Neognathae</taxon>
        <taxon>Neoaves</taxon>
        <taxon>Telluraves</taxon>
        <taxon>Australaves</taxon>
        <taxon>Passeriformes</taxon>
        <taxon>Passerellidae</taxon>
        <taxon>Zonotrichia</taxon>
    </lineage>
</organism>
<dbReference type="Ensembl" id="ENSZALT00000008129.1">
    <property type="protein sequence ID" value="ENSZALP00000005468.1"/>
    <property type="gene ID" value="ENSZALG00000005093.1"/>
</dbReference>
<evidence type="ECO:0000313" key="2">
    <source>
        <dbReference type="Ensembl" id="ENSZALP00000005468.1"/>
    </source>
</evidence>
<dbReference type="Ensembl" id="ENSZALT00000008137.1">
    <property type="protein sequence ID" value="ENSZALP00000005472.1"/>
    <property type="gene ID" value="ENSZALG00000005100.1"/>
</dbReference>
<feature type="region of interest" description="Disordered" evidence="1">
    <location>
        <begin position="27"/>
        <end position="48"/>
    </location>
</feature>
<proteinExistence type="predicted"/>
<reference evidence="2" key="1">
    <citation type="submission" date="2025-05" db="UniProtKB">
        <authorList>
            <consortium name="Ensembl"/>
        </authorList>
    </citation>
    <scope>IDENTIFICATION</scope>
</reference>
<keyword evidence="3" id="KW-1185">Reference proteome</keyword>
<name>A0A8D2MCG7_ZONAL</name>
<accession>A0A8D2MCG7</accession>
<dbReference type="AlphaFoldDB" id="A0A8D2MCG7"/>
<protein>
    <submittedName>
        <fullName evidence="2">Uncharacterized protein</fullName>
    </submittedName>
</protein>